<dbReference type="InterPro" id="IPR018483">
    <property type="entry name" value="Carb_kinase_FGGY_CS"/>
</dbReference>
<dbReference type="CDD" id="cd07773">
    <property type="entry name" value="ASKHA_NBD_FGGY_FK"/>
    <property type="match status" value="1"/>
</dbReference>
<feature type="domain" description="Carbohydrate kinase FGGY N-terminal" evidence="5">
    <location>
        <begin position="11"/>
        <end position="251"/>
    </location>
</feature>
<dbReference type="PROSITE" id="PS00933">
    <property type="entry name" value="FGGY_KINASES_1"/>
    <property type="match status" value="1"/>
</dbReference>
<dbReference type="AlphaFoldDB" id="A0A8J6PFF0"/>
<dbReference type="InterPro" id="IPR000577">
    <property type="entry name" value="Carb_kinase_FGGY"/>
</dbReference>
<dbReference type="GO" id="GO:0005975">
    <property type="term" value="P:carbohydrate metabolic process"/>
    <property type="evidence" value="ECO:0007669"/>
    <property type="project" value="InterPro"/>
</dbReference>
<dbReference type="EMBL" id="JACRTL010000003">
    <property type="protein sequence ID" value="MBC8610727.1"/>
    <property type="molecule type" value="Genomic_DNA"/>
</dbReference>
<feature type="domain" description="Carbohydrate kinase FGGY C-terminal" evidence="6">
    <location>
        <begin position="279"/>
        <end position="456"/>
    </location>
</feature>
<evidence type="ECO:0000256" key="1">
    <source>
        <dbReference type="ARBA" id="ARBA00009156"/>
    </source>
</evidence>
<dbReference type="Proteomes" id="UP000632659">
    <property type="component" value="Unassembled WGS sequence"/>
</dbReference>
<keyword evidence="3 4" id="KW-0418">Kinase</keyword>
<evidence type="ECO:0000313" key="8">
    <source>
        <dbReference type="Proteomes" id="UP000632659"/>
    </source>
</evidence>
<evidence type="ECO:0000256" key="3">
    <source>
        <dbReference type="ARBA" id="ARBA00022777"/>
    </source>
</evidence>
<accession>A0A8J6PFF0</accession>
<gene>
    <name evidence="7" type="ORF">H8702_06265</name>
</gene>
<evidence type="ECO:0000256" key="2">
    <source>
        <dbReference type="ARBA" id="ARBA00022679"/>
    </source>
</evidence>
<dbReference type="InterPro" id="IPR018484">
    <property type="entry name" value="FGGY_N"/>
</dbReference>
<protein>
    <recommendedName>
        <fullName evidence="9">Xylulokinase</fullName>
    </recommendedName>
</protein>
<dbReference type="Pfam" id="PF02782">
    <property type="entry name" value="FGGY_C"/>
    <property type="match status" value="1"/>
</dbReference>
<dbReference type="InterPro" id="IPR050406">
    <property type="entry name" value="FGGY_Carb_Kinase"/>
</dbReference>
<evidence type="ECO:0000259" key="6">
    <source>
        <dbReference type="Pfam" id="PF02782"/>
    </source>
</evidence>
<dbReference type="Gene3D" id="3.30.420.40">
    <property type="match status" value="2"/>
</dbReference>
<organism evidence="7 8">
    <name type="scientific">Massiliimalia timonensis</name>
    <dbReference type="NCBI Taxonomy" id="1987501"/>
    <lineage>
        <taxon>Bacteria</taxon>
        <taxon>Bacillati</taxon>
        <taxon>Bacillota</taxon>
        <taxon>Clostridia</taxon>
        <taxon>Eubacteriales</taxon>
        <taxon>Oscillospiraceae</taxon>
        <taxon>Massiliimalia</taxon>
    </lineage>
</organism>
<evidence type="ECO:0000313" key="7">
    <source>
        <dbReference type="EMBL" id="MBC8610727.1"/>
    </source>
</evidence>
<dbReference type="GO" id="GO:0016301">
    <property type="term" value="F:kinase activity"/>
    <property type="evidence" value="ECO:0007669"/>
    <property type="project" value="UniProtKB-KW"/>
</dbReference>
<evidence type="ECO:0000256" key="4">
    <source>
        <dbReference type="RuleBase" id="RU003733"/>
    </source>
</evidence>
<dbReference type="PANTHER" id="PTHR43095:SF2">
    <property type="entry name" value="GLUCONOKINASE"/>
    <property type="match status" value="1"/>
</dbReference>
<reference evidence="7" key="1">
    <citation type="submission" date="2020-08" db="EMBL/GenBank/DDBJ databases">
        <title>Genome public.</title>
        <authorList>
            <person name="Liu C."/>
            <person name="Sun Q."/>
        </authorList>
    </citation>
    <scope>NUCLEOTIDE SEQUENCE</scope>
    <source>
        <strain evidence="7">NSJ-15</strain>
    </source>
</reference>
<dbReference type="PANTHER" id="PTHR43095">
    <property type="entry name" value="SUGAR KINASE"/>
    <property type="match status" value="1"/>
</dbReference>
<proteinExistence type="inferred from homology"/>
<dbReference type="InterPro" id="IPR043129">
    <property type="entry name" value="ATPase_NBD"/>
</dbReference>
<comment type="similarity">
    <text evidence="1 4">Belongs to the FGGY kinase family.</text>
</comment>
<dbReference type="PROSITE" id="PS00445">
    <property type="entry name" value="FGGY_KINASES_2"/>
    <property type="match status" value="1"/>
</dbReference>
<dbReference type="SUPFAM" id="SSF53067">
    <property type="entry name" value="Actin-like ATPase domain"/>
    <property type="match status" value="2"/>
</dbReference>
<keyword evidence="2 4" id="KW-0808">Transferase</keyword>
<name>A0A8J6PFF0_9FIRM</name>
<sequence length="508" mass="56065">MRKEVFDLNLMGLDIGTTGCKAMVFTDQGEALGHGFREYQVISLDPVHHEQDAERVWNLAKQAMKEAIDKSGATQVQALSISVQGDAVIPVDISGNALSYTILGMDYRSTEQSNRCSELFGARELFQKTGMRPHPMNSVTKILWIKENLPDIYEKAYKLVTYADFILMKLGAPAVIDETMASRTMLFDLNTKTWSAELLQKLDIDLQKLSEVVPSGVIVGEMSPLLKEELGLQGTVQLVSGGHDQTCAALGAGLVKENIALDSHGTAEVISTAFLAPHIDDNMFESYYPCYRHAKSGMYFTFTLNHIGGILFKWFRDNFCEKEMEEAALLDGNAFKLLESKAPDDPSSVMILPHFNGSGTPWCDLDSKGAIVGLTMSTTKYDIVKAVMDSLTYELRINLDRLERCGIQIDTLRAVGGATKSPKWMQIKADITGKAVQTLQVSDAACLGGAMLAGAACGAFSSLDEAVDQCVHIKTCFEPDPKRGMLYQEKYEVYCDLYPTLRKLNYCL</sequence>
<keyword evidence="8" id="KW-1185">Reference proteome</keyword>
<dbReference type="GO" id="GO:0016773">
    <property type="term" value="F:phosphotransferase activity, alcohol group as acceptor"/>
    <property type="evidence" value="ECO:0007669"/>
    <property type="project" value="InterPro"/>
</dbReference>
<evidence type="ECO:0008006" key="9">
    <source>
        <dbReference type="Google" id="ProtNLM"/>
    </source>
</evidence>
<dbReference type="Pfam" id="PF00370">
    <property type="entry name" value="FGGY_N"/>
    <property type="match status" value="1"/>
</dbReference>
<dbReference type="RefSeq" id="WP_187536424.1">
    <property type="nucleotide sequence ID" value="NZ_JACRTL010000003.1"/>
</dbReference>
<dbReference type="InterPro" id="IPR018485">
    <property type="entry name" value="FGGY_C"/>
</dbReference>
<comment type="caution">
    <text evidence="7">The sequence shown here is derived from an EMBL/GenBank/DDBJ whole genome shotgun (WGS) entry which is preliminary data.</text>
</comment>
<dbReference type="PIRSF" id="PIRSF000538">
    <property type="entry name" value="GlpK"/>
    <property type="match status" value="1"/>
</dbReference>
<evidence type="ECO:0000259" key="5">
    <source>
        <dbReference type="Pfam" id="PF00370"/>
    </source>
</evidence>